<protein>
    <submittedName>
        <fullName evidence="4">PRC-barrel domain-containing protein</fullName>
    </submittedName>
</protein>
<feature type="compositionally biased region" description="Low complexity" evidence="1">
    <location>
        <begin position="33"/>
        <end position="46"/>
    </location>
</feature>
<evidence type="ECO:0000313" key="4">
    <source>
        <dbReference type="EMBL" id="NVI47872.1"/>
    </source>
</evidence>
<evidence type="ECO:0000313" key="5">
    <source>
        <dbReference type="EMBL" id="WXC82375.1"/>
    </source>
</evidence>
<keyword evidence="6" id="KW-1185">Reference proteome</keyword>
<feature type="domain" description="PRC-barrel" evidence="3">
    <location>
        <begin position="52"/>
        <end position="109"/>
    </location>
</feature>
<evidence type="ECO:0000256" key="2">
    <source>
        <dbReference type="SAM" id="SignalP"/>
    </source>
</evidence>
<reference evidence="5" key="3">
    <citation type="submission" date="2024-03" db="EMBL/GenBank/DDBJ databases">
        <authorList>
            <person name="Bromfield E.S.P."/>
            <person name="Cloutier S."/>
        </authorList>
    </citation>
    <scope>NUCLEOTIDE SEQUENCE</scope>
    <source>
        <strain evidence="5">5S5</strain>
    </source>
</reference>
<dbReference type="PANTHER" id="PTHR36505">
    <property type="entry name" value="BLR1072 PROTEIN"/>
    <property type="match status" value="1"/>
</dbReference>
<evidence type="ECO:0000259" key="3">
    <source>
        <dbReference type="Pfam" id="PF05239"/>
    </source>
</evidence>
<dbReference type="AlphaFoldDB" id="A0A973W5C3"/>
<feature type="chain" id="PRO_5036741926" evidence="2">
    <location>
        <begin position="23"/>
        <end position="172"/>
    </location>
</feature>
<evidence type="ECO:0000256" key="1">
    <source>
        <dbReference type="SAM" id="MobiDB-lite"/>
    </source>
</evidence>
<dbReference type="InterPro" id="IPR027275">
    <property type="entry name" value="PRC-brl_dom"/>
</dbReference>
<organism evidence="4">
    <name type="scientific">Bradyrhizobium septentrionale</name>
    <dbReference type="NCBI Taxonomy" id="1404411"/>
    <lineage>
        <taxon>Bacteria</taxon>
        <taxon>Pseudomonadati</taxon>
        <taxon>Pseudomonadota</taxon>
        <taxon>Alphaproteobacteria</taxon>
        <taxon>Hyphomicrobiales</taxon>
        <taxon>Nitrobacteraceae</taxon>
        <taxon>Bradyrhizobium</taxon>
    </lineage>
</organism>
<proteinExistence type="predicted"/>
<feature type="compositionally biased region" description="Low complexity" evidence="1">
    <location>
        <begin position="120"/>
        <end position="145"/>
    </location>
</feature>
<feature type="region of interest" description="Disordered" evidence="1">
    <location>
        <begin position="25"/>
        <end position="47"/>
    </location>
</feature>
<dbReference type="InterPro" id="IPR011033">
    <property type="entry name" value="PRC_barrel-like_sf"/>
</dbReference>
<dbReference type="Gene3D" id="2.30.30.240">
    <property type="entry name" value="PRC-barrel domain"/>
    <property type="match status" value="1"/>
</dbReference>
<dbReference type="SUPFAM" id="SSF50346">
    <property type="entry name" value="PRC-barrel domain"/>
    <property type="match status" value="1"/>
</dbReference>
<reference evidence="4" key="1">
    <citation type="submission" date="2020-06" db="EMBL/GenBank/DDBJ databases">
        <title>Whole Genome Sequence of Bradyrhizobium sp. Strain 1S1.</title>
        <authorList>
            <person name="Bromfield E.S.P."/>
            <person name="Cloutier S."/>
        </authorList>
    </citation>
    <scope>NUCLEOTIDE SEQUENCE [LARGE SCALE GENOMIC DNA]</scope>
    <source>
        <strain evidence="4">1S1</strain>
    </source>
</reference>
<feature type="region of interest" description="Disordered" evidence="1">
    <location>
        <begin position="120"/>
        <end position="149"/>
    </location>
</feature>
<dbReference type="EMBL" id="CP147711">
    <property type="protein sequence ID" value="WXC82375.1"/>
    <property type="molecule type" value="Genomic_DNA"/>
</dbReference>
<sequence length="172" mass="17633">MLMKSIIAGVAGTALLATAAFAQTPTDKGDKMSPAASTTSTTSPASYQGNWRASKVVGLSVYNDKNESVGSINDLLMDKDGAIKAVVIGVGGFLGVGEHLVAVPLDKVKFASEPIAYTGASNTGSTTKSTTTTGAAPAAATSKPNPWYPDHAVFAATKDELKAMPEFKYATD</sequence>
<gene>
    <name evidence="4" type="ORF">HAP48_033960</name>
    <name evidence="5" type="ORF">WDK88_12725</name>
</gene>
<accession>A0A973W5C3</accession>
<reference evidence="5" key="2">
    <citation type="journal article" date="2021" name="Int. J. Syst. Evol. Microbiol.">
        <title>Bradyrhizobium septentrionale sp. nov. (sv. septentrionale) and Bradyrhizobium quebecense sp. nov. (sv. septentrionale) associated with legumes native to Canada possess rearranged symbiosis genes and numerous insertion sequences.</title>
        <authorList>
            <person name="Bromfield E.S.P."/>
            <person name="Cloutier S."/>
        </authorList>
    </citation>
    <scope>NUCLEOTIDE SEQUENCE</scope>
    <source>
        <strain evidence="5">5S5</strain>
    </source>
</reference>
<keyword evidence="2" id="KW-0732">Signal</keyword>
<dbReference type="RefSeq" id="WP_166214814.1">
    <property type="nucleotide sequence ID" value="NZ_CP088285.1"/>
</dbReference>
<name>A0A973W5C3_9BRAD</name>
<dbReference type="Proteomes" id="UP001432046">
    <property type="component" value="Chromosome"/>
</dbReference>
<evidence type="ECO:0000313" key="6">
    <source>
        <dbReference type="Proteomes" id="UP001432046"/>
    </source>
</evidence>
<dbReference type="EMBL" id="JAAOLE020000001">
    <property type="protein sequence ID" value="NVI47872.1"/>
    <property type="molecule type" value="Genomic_DNA"/>
</dbReference>
<feature type="signal peptide" evidence="2">
    <location>
        <begin position="1"/>
        <end position="22"/>
    </location>
</feature>
<dbReference type="Pfam" id="PF05239">
    <property type="entry name" value="PRC"/>
    <property type="match status" value="1"/>
</dbReference>
<dbReference type="PANTHER" id="PTHR36505:SF1">
    <property type="entry name" value="BLR1072 PROTEIN"/>
    <property type="match status" value="1"/>
</dbReference>